<comment type="similarity">
    <text evidence="1">Belongs to the sel-1 family.</text>
</comment>
<dbReference type="PANTHER" id="PTHR11102">
    <property type="entry name" value="SEL-1-LIKE PROTEIN"/>
    <property type="match status" value="1"/>
</dbReference>
<dbReference type="InterPro" id="IPR006597">
    <property type="entry name" value="Sel1-like"/>
</dbReference>
<sequence>MEDDEGRLFTRSWTTEGKLGISLVLARVDGAVRVITAKREALVAVNGCRINVETPEDFAALVLRLSLERPISLAFERLPRTDAAALREYERRASELLDGKAAYNASILRARGVGGEEDVAAALLLLRKSANLGVVRAQLQLARLYSTGRGGVKRDEDEAVRWYCQAAKLGSADAFYELGLLYDKHEQLWCFFKAAKLGHAKAQDLVSELAEPLLLDEDPPFDFWHASDPPVEDPPDHHDPPRVKEEEEEEEDFATF</sequence>
<dbReference type="AlphaFoldDB" id="A0AAD7XQU1"/>
<dbReference type="InterPro" id="IPR011990">
    <property type="entry name" value="TPR-like_helical_dom_sf"/>
</dbReference>
<dbReference type="Pfam" id="PF08238">
    <property type="entry name" value="Sel1"/>
    <property type="match status" value="2"/>
</dbReference>
<evidence type="ECO:0000256" key="1">
    <source>
        <dbReference type="ARBA" id="ARBA00038101"/>
    </source>
</evidence>
<dbReference type="SUPFAM" id="SSF81901">
    <property type="entry name" value="HCP-like"/>
    <property type="match status" value="1"/>
</dbReference>
<accession>A0AAD7XQU1</accession>
<keyword evidence="4" id="KW-1185">Reference proteome</keyword>
<dbReference type="Gene3D" id="1.25.40.10">
    <property type="entry name" value="Tetratricopeptide repeat domain"/>
    <property type="match status" value="1"/>
</dbReference>
<proteinExistence type="inferred from homology"/>
<evidence type="ECO:0000313" key="4">
    <source>
        <dbReference type="Proteomes" id="UP001230188"/>
    </source>
</evidence>
<evidence type="ECO:0000313" key="3">
    <source>
        <dbReference type="EMBL" id="KAJ8611881.1"/>
    </source>
</evidence>
<protein>
    <submittedName>
        <fullName evidence="3">Uncharacterized protein</fullName>
    </submittedName>
</protein>
<feature type="compositionally biased region" description="Acidic residues" evidence="2">
    <location>
        <begin position="246"/>
        <end position="256"/>
    </location>
</feature>
<evidence type="ECO:0000256" key="2">
    <source>
        <dbReference type="SAM" id="MobiDB-lite"/>
    </source>
</evidence>
<organism evidence="3 4">
    <name type="scientific">Chrysophaeum taylorii</name>
    <dbReference type="NCBI Taxonomy" id="2483200"/>
    <lineage>
        <taxon>Eukaryota</taxon>
        <taxon>Sar</taxon>
        <taxon>Stramenopiles</taxon>
        <taxon>Ochrophyta</taxon>
        <taxon>Pelagophyceae</taxon>
        <taxon>Pelagomonadales</taxon>
        <taxon>Pelagomonadaceae</taxon>
        <taxon>Chrysophaeum</taxon>
    </lineage>
</organism>
<feature type="compositionally biased region" description="Basic and acidic residues" evidence="2">
    <location>
        <begin position="234"/>
        <end position="245"/>
    </location>
</feature>
<dbReference type="InterPro" id="IPR050767">
    <property type="entry name" value="Sel1_AlgK"/>
</dbReference>
<dbReference type="PANTHER" id="PTHR11102:SF160">
    <property type="entry name" value="ERAD-ASSOCIATED E3 UBIQUITIN-PROTEIN LIGASE COMPONENT HRD3"/>
    <property type="match status" value="1"/>
</dbReference>
<dbReference type="SMART" id="SM00671">
    <property type="entry name" value="SEL1"/>
    <property type="match status" value="2"/>
</dbReference>
<dbReference type="Proteomes" id="UP001230188">
    <property type="component" value="Unassembled WGS sequence"/>
</dbReference>
<reference evidence="3" key="1">
    <citation type="submission" date="2023-01" db="EMBL/GenBank/DDBJ databases">
        <title>Metagenome sequencing of chrysophaentin producing Chrysophaeum taylorii.</title>
        <authorList>
            <person name="Davison J."/>
            <person name="Bewley C."/>
        </authorList>
    </citation>
    <scope>NUCLEOTIDE SEQUENCE</scope>
    <source>
        <strain evidence="3">NIES-1699</strain>
    </source>
</reference>
<gene>
    <name evidence="3" type="ORF">CTAYLR_005807</name>
</gene>
<name>A0AAD7XQU1_9STRA</name>
<comment type="caution">
    <text evidence="3">The sequence shown here is derived from an EMBL/GenBank/DDBJ whole genome shotgun (WGS) entry which is preliminary data.</text>
</comment>
<feature type="region of interest" description="Disordered" evidence="2">
    <location>
        <begin position="220"/>
        <end position="256"/>
    </location>
</feature>
<dbReference type="EMBL" id="JAQMWT010000060">
    <property type="protein sequence ID" value="KAJ8611881.1"/>
    <property type="molecule type" value="Genomic_DNA"/>
</dbReference>